<feature type="binding site" evidence="6">
    <location>
        <position position="135"/>
    </location>
    <ligand>
        <name>Mg(2+)</name>
        <dbReference type="ChEBI" id="CHEBI:18420"/>
    </ligand>
</feature>
<accession>A0AAD9JBS0</accession>
<comment type="similarity">
    <text evidence="3">Belongs to the translin family.</text>
</comment>
<dbReference type="GO" id="GO:0046872">
    <property type="term" value="F:metal ion binding"/>
    <property type="evidence" value="ECO:0007669"/>
    <property type="project" value="UniProtKB-KW"/>
</dbReference>
<comment type="caution">
    <text evidence="8">The sequence shown here is derived from an EMBL/GenBank/DDBJ whole genome shotgun (WGS) entry which is preliminary data.</text>
</comment>
<dbReference type="EMBL" id="JAODUP010000427">
    <property type="protein sequence ID" value="KAK2150046.1"/>
    <property type="molecule type" value="Genomic_DNA"/>
</dbReference>
<feature type="binding site" evidence="6">
    <location>
        <position position="242"/>
    </location>
    <ligand>
        <name>Mg(2+)</name>
        <dbReference type="ChEBI" id="CHEBI:18420"/>
    </ligand>
</feature>
<dbReference type="FunFam" id="1.20.58.200:FF:000001">
    <property type="entry name" value="Translin-associated factor X"/>
    <property type="match status" value="1"/>
</dbReference>
<dbReference type="Pfam" id="PF01997">
    <property type="entry name" value="Translin"/>
    <property type="match status" value="1"/>
</dbReference>
<dbReference type="GO" id="GO:0005634">
    <property type="term" value="C:nucleus"/>
    <property type="evidence" value="ECO:0007669"/>
    <property type="project" value="UniProtKB-SubCell"/>
</dbReference>
<evidence type="ECO:0000256" key="7">
    <source>
        <dbReference type="SAM" id="MobiDB-lite"/>
    </source>
</evidence>
<keyword evidence="5" id="KW-0539">Nucleus</keyword>
<evidence type="ECO:0000256" key="1">
    <source>
        <dbReference type="ARBA" id="ARBA00004123"/>
    </source>
</evidence>
<dbReference type="InterPro" id="IPR016069">
    <property type="entry name" value="Translin_C"/>
</dbReference>
<feature type="region of interest" description="Disordered" evidence="7">
    <location>
        <begin position="171"/>
        <end position="199"/>
    </location>
</feature>
<dbReference type="CDD" id="cd14820">
    <property type="entry name" value="TRAX"/>
    <property type="match status" value="1"/>
</dbReference>
<dbReference type="SUPFAM" id="SSF74784">
    <property type="entry name" value="Translin"/>
    <property type="match status" value="1"/>
</dbReference>
<comment type="subcellular location">
    <subcellularLocation>
        <location evidence="2">Cytoplasm</location>
    </subcellularLocation>
    <subcellularLocation>
        <location evidence="1">Nucleus</location>
    </subcellularLocation>
</comment>
<dbReference type="GO" id="GO:0043565">
    <property type="term" value="F:sequence-specific DNA binding"/>
    <property type="evidence" value="ECO:0007669"/>
    <property type="project" value="InterPro"/>
</dbReference>
<proteinExistence type="inferred from homology"/>
<gene>
    <name evidence="8" type="ORF">LSH36_427g08012</name>
</gene>
<name>A0AAD9JBS0_9ANNE</name>
<evidence type="ECO:0000256" key="4">
    <source>
        <dbReference type="ARBA" id="ARBA00022490"/>
    </source>
</evidence>
<protein>
    <recommendedName>
        <fullName evidence="10">Translin-associated protein X</fullName>
    </recommendedName>
</protein>
<dbReference type="GO" id="GO:0005737">
    <property type="term" value="C:cytoplasm"/>
    <property type="evidence" value="ECO:0007669"/>
    <property type="project" value="UniProtKB-SubCell"/>
</dbReference>
<organism evidence="8 9">
    <name type="scientific">Paralvinella palmiformis</name>
    <dbReference type="NCBI Taxonomy" id="53620"/>
    <lineage>
        <taxon>Eukaryota</taxon>
        <taxon>Metazoa</taxon>
        <taxon>Spiralia</taxon>
        <taxon>Lophotrochozoa</taxon>
        <taxon>Annelida</taxon>
        <taxon>Polychaeta</taxon>
        <taxon>Sedentaria</taxon>
        <taxon>Canalipalpata</taxon>
        <taxon>Terebellida</taxon>
        <taxon>Terebelliformia</taxon>
        <taxon>Alvinellidae</taxon>
        <taxon>Paralvinella</taxon>
    </lineage>
</organism>
<evidence type="ECO:0008006" key="10">
    <source>
        <dbReference type="Google" id="ProtNLM"/>
    </source>
</evidence>
<evidence type="ECO:0000256" key="5">
    <source>
        <dbReference type="ARBA" id="ARBA00023242"/>
    </source>
</evidence>
<evidence type="ECO:0000256" key="2">
    <source>
        <dbReference type="ARBA" id="ARBA00004496"/>
    </source>
</evidence>
<keyword evidence="4" id="KW-0963">Cytoplasm</keyword>
<feature type="compositionally biased region" description="Polar residues" evidence="7">
    <location>
        <begin position="171"/>
        <end position="184"/>
    </location>
</feature>
<dbReference type="InterPro" id="IPR036081">
    <property type="entry name" value="Translin_sf"/>
</dbReference>
<dbReference type="Gene3D" id="1.20.58.200">
    <property type="entry name" value="Translin, domain 2"/>
    <property type="match status" value="1"/>
</dbReference>
<reference evidence="8" key="1">
    <citation type="journal article" date="2023" name="Mol. Biol. Evol.">
        <title>Third-Generation Sequencing Reveals the Adaptive Role of the Epigenome in Three Deep-Sea Polychaetes.</title>
        <authorList>
            <person name="Perez M."/>
            <person name="Aroh O."/>
            <person name="Sun Y."/>
            <person name="Lan Y."/>
            <person name="Juniper S.K."/>
            <person name="Young C.R."/>
            <person name="Angers B."/>
            <person name="Qian P.Y."/>
        </authorList>
    </citation>
    <scope>NUCLEOTIDE SEQUENCE</scope>
    <source>
        <strain evidence="8">P08H-3</strain>
    </source>
</reference>
<sequence>MSSGRGDKRHGRRGGSQHCKEIKCKQANLGTDVNESSPIIQQFLAYQKVLDAKHDKHERLVKLSRDVTIESKRTIFLLQRITGREDEKENILSEAEKKLSDIRMSKWKLVSAELQGEDPYQYIKAYYPGLQEYIEAVSFFHYLKFGKLISLEALQETMVFPCDCKQSQPSAAEVSKTNGESNQSKLEHGSSDVIGESSVDRPSALHSSLADQSDSADESAEEMSVHIPPMEYMLGIGDLTGELMRVAINSIGIGDIEKPFELCSFLRGIHDGFLLFGNINRYLSRKMYTLKQSLQKVENGCYTLQVRGSEIPKHMLADVLNSSESDRVLYHDVDGTSDAF</sequence>
<dbReference type="InterPro" id="IPR002848">
    <property type="entry name" value="Translin_fam"/>
</dbReference>
<dbReference type="InterPro" id="IPR016068">
    <property type="entry name" value="Translin_N"/>
</dbReference>
<keyword evidence="6" id="KW-0479">Metal-binding</keyword>
<dbReference type="AlphaFoldDB" id="A0AAD9JBS0"/>
<dbReference type="PANTHER" id="PTHR10741">
    <property type="entry name" value="TRANSLIN AND TRANSLIN ASSOCIATED PROTEIN X"/>
    <property type="match status" value="1"/>
</dbReference>
<evidence type="ECO:0000256" key="6">
    <source>
        <dbReference type="PIRSR" id="PIRSR602848-1"/>
    </source>
</evidence>
<evidence type="ECO:0000256" key="3">
    <source>
        <dbReference type="ARBA" id="ARBA00005902"/>
    </source>
</evidence>
<keyword evidence="9" id="KW-1185">Reference proteome</keyword>
<keyword evidence="6" id="KW-0460">Magnesium</keyword>
<evidence type="ECO:0000313" key="9">
    <source>
        <dbReference type="Proteomes" id="UP001208570"/>
    </source>
</evidence>
<dbReference type="Proteomes" id="UP001208570">
    <property type="component" value="Unassembled WGS sequence"/>
</dbReference>
<evidence type="ECO:0000313" key="8">
    <source>
        <dbReference type="EMBL" id="KAK2150046.1"/>
    </source>
</evidence>
<dbReference type="Gene3D" id="1.20.58.190">
    <property type="entry name" value="Translin, domain 1"/>
    <property type="match status" value="1"/>
</dbReference>